<reference evidence="3" key="1">
    <citation type="journal article" date="2019" name="Int. J. Syst. Evol. Microbiol.">
        <title>The Global Catalogue of Microorganisms (GCM) 10K type strain sequencing project: providing services to taxonomists for standard genome sequencing and annotation.</title>
        <authorList>
            <consortium name="The Broad Institute Genomics Platform"/>
            <consortium name="The Broad Institute Genome Sequencing Center for Infectious Disease"/>
            <person name="Wu L."/>
            <person name="Ma J."/>
        </authorList>
    </citation>
    <scope>NUCLEOTIDE SEQUENCE [LARGE SCALE GENOMIC DNA]</scope>
    <source>
        <strain evidence="3">JCM 9381</strain>
    </source>
</reference>
<organism evidence="2 3">
    <name type="scientific">Streptomyces labedae</name>
    <dbReference type="NCBI Taxonomy" id="285569"/>
    <lineage>
        <taxon>Bacteria</taxon>
        <taxon>Bacillati</taxon>
        <taxon>Actinomycetota</taxon>
        <taxon>Actinomycetes</taxon>
        <taxon>Kitasatosporales</taxon>
        <taxon>Streptomycetaceae</taxon>
        <taxon>Streptomyces</taxon>
    </lineage>
</organism>
<feature type="region of interest" description="Disordered" evidence="1">
    <location>
        <begin position="1"/>
        <end position="99"/>
    </location>
</feature>
<keyword evidence="3" id="KW-1185">Reference proteome</keyword>
<proteinExistence type="predicted"/>
<feature type="compositionally biased region" description="Low complexity" evidence="1">
    <location>
        <begin position="15"/>
        <end position="28"/>
    </location>
</feature>
<dbReference type="Proteomes" id="UP001500728">
    <property type="component" value="Unassembled WGS sequence"/>
</dbReference>
<gene>
    <name evidence="2" type="ORF">GCM10010469_36130</name>
</gene>
<evidence type="ECO:0000313" key="2">
    <source>
        <dbReference type="EMBL" id="GAA3265539.1"/>
    </source>
</evidence>
<accession>A0ABP6QYL1</accession>
<comment type="caution">
    <text evidence="2">The sequence shown here is derived from an EMBL/GenBank/DDBJ whole genome shotgun (WGS) entry which is preliminary data.</text>
</comment>
<dbReference type="EMBL" id="BAAAUW010000016">
    <property type="protein sequence ID" value="GAA3265539.1"/>
    <property type="molecule type" value="Genomic_DNA"/>
</dbReference>
<evidence type="ECO:0000313" key="3">
    <source>
        <dbReference type="Proteomes" id="UP001500728"/>
    </source>
</evidence>
<feature type="compositionally biased region" description="Basic and acidic residues" evidence="1">
    <location>
        <begin position="80"/>
        <end position="99"/>
    </location>
</feature>
<evidence type="ECO:0000256" key="1">
    <source>
        <dbReference type="SAM" id="MobiDB-lite"/>
    </source>
</evidence>
<name>A0ABP6QYL1_9ACTN</name>
<protein>
    <submittedName>
        <fullName evidence="2">Uncharacterized protein</fullName>
    </submittedName>
</protein>
<sequence length="99" mass="10428">MRLPADQLAYMSSGPAPRTEPARAAETTSTVAGSDRRTSESRPTSRATAQPLAVDPLSMAYIGPAMPASTRSSTVSPAIRPRDQGEAVAGRDSEWRAGR</sequence>